<evidence type="ECO:0000259" key="2">
    <source>
        <dbReference type="Pfam" id="PF12513"/>
    </source>
</evidence>
<dbReference type="EMBL" id="JANBQF010001822">
    <property type="protein sequence ID" value="KAJ1996439.1"/>
    <property type="molecule type" value="Genomic_DNA"/>
</dbReference>
<dbReference type="Gene3D" id="1.20.58.1080">
    <property type="match status" value="1"/>
</dbReference>
<feature type="non-terminal residue" evidence="3">
    <location>
        <position position="1"/>
    </location>
</feature>
<dbReference type="InterPro" id="IPR022192">
    <property type="entry name" value="SUV3_C"/>
</dbReference>
<dbReference type="Pfam" id="PF12513">
    <property type="entry name" value="SUV3_C"/>
    <property type="match status" value="1"/>
</dbReference>
<evidence type="ECO:0000256" key="1">
    <source>
        <dbReference type="SAM" id="SignalP"/>
    </source>
</evidence>
<feature type="signal peptide" evidence="1">
    <location>
        <begin position="1"/>
        <end position="30"/>
    </location>
</feature>
<organism evidence="3 4">
    <name type="scientific">Coemansia thaxteri</name>
    <dbReference type="NCBI Taxonomy" id="2663907"/>
    <lineage>
        <taxon>Eukaryota</taxon>
        <taxon>Fungi</taxon>
        <taxon>Fungi incertae sedis</taxon>
        <taxon>Zoopagomycota</taxon>
        <taxon>Kickxellomycotina</taxon>
        <taxon>Kickxellomycetes</taxon>
        <taxon>Kickxellales</taxon>
        <taxon>Kickxellaceae</taxon>
        <taxon>Coemansia</taxon>
    </lineage>
</organism>
<evidence type="ECO:0000313" key="3">
    <source>
        <dbReference type="EMBL" id="KAJ1996439.1"/>
    </source>
</evidence>
<feature type="chain" id="PRO_5040733364" description="ATP-dependent RNA helicase SUV3 C-terminal domain-containing protein" evidence="1">
    <location>
        <begin position="31"/>
        <end position="120"/>
    </location>
</feature>
<dbReference type="Proteomes" id="UP001150907">
    <property type="component" value="Unassembled WGS sequence"/>
</dbReference>
<dbReference type="AlphaFoldDB" id="A0A9W8BBD6"/>
<feature type="domain" description="ATP-dependent RNA helicase SUV3 C-terminal" evidence="2">
    <location>
        <begin position="9"/>
        <end position="51"/>
    </location>
</feature>
<keyword evidence="4" id="KW-1185">Reference proteome</keyword>
<gene>
    <name evidence="3" type="ORF">H4R26_006204</name>
</gene>
<sequence length="120" mass="13537">TRAQLLVWEQWHRAITLYLWLTFHFPDTFTQYDEALELKTQCEGMIQTGLMSGIVVALPTSAPATGNHATKHNIITDMSDIADIGLVDQKALPPVGHSDSQHLEQKTQTLDRLRRLLQST</sequence>
<dbReference type="OrthoDB" id="6692397at2759"/>
<protein>
    <recommendedName>
        <fullName evidence="2">ATP-dependent RNA helicase SUV3 C-terminal domain-containing protein</fullName>
    </recommendedName>
</protein>
<comment type="caution">
    <text evidence="3">The sequence shown here is derived from an EMBL/GenBank/DDBJ whole genome shotgun (WGS) entry which is preliminary data.</text>
</comment>
<evidence type="ECO:0000313" key="4">
    <source>
        <dbReference type="Proteomes" id="UP001150907"/>
    </source>
</evidence>
<keyword evidence="1" id="KW-0732">Signal</keyword>
<accession>A0A9W8BBD6</accession>
<name>A0A9W8BBD6_9FUNG</name>
<reference evidence="3" key="1">
    <citation type="submission" date="2022-07" db="EMBL/GenBank/DDBJ databases">
        <title>Phylogenomic reconstructions and comparative analyses of Kickxellomycotina fungi.</title>
        <authorList>
            <person name="Reynolds N.K."/>
            <person name="Stajich J.E."/>
            <person name="Barry K."/>
            <person name="Grigoriev I.V."/>
            <person name="Crous P."/>
            <person name="Smith M.E."/>
        </authorList>
    </citation>
    <scope>NUCLEOTIDE SEQUENCE</scope>
    <source>
        <strain evidence="3">IMI 214461</strain>
    </source>
</reference>
<proteinExistence type="predicted"/>